<organism evidence="9 10">
    <name type="scientific">Ardenticatena maritima</name>
    <dbReference type="NCBI Taxonomy" id="872965"/>
    <lineage>
        <taxon>Bacteria</taxon>
        <taxon>Bacillati</taxon>
        <taxon>Chloroflexota</taxon>
        <taxon>Ardenticatenia</taxon>
        <taxon>Ardenticatenales</taxon>
        <taxon>Ardenticatenaceae</taxon>
        <taxon>Ardenticatena</taxon>
    </lineage>
</organism>
<feature type="transmembrane region" description="Helical" evidence="8">
    <location>
        <begin position="389"/>
        <end position="412"/>
    </location>
</feature>
<dbReference type="GO" id="GO:0016758">
    <property type="term" value="F:hexosyltransferase activity"/>
    <property type="evidence" value="ECO:0007669"/>
    <property type="project" value="InterPro"/>
</dbReference>
<reference evidence="9 10" key="1">
    <citation type="submission" date="2015-07" db="EMBL/GenBank/DDBJ databases">
        <title>Whole genome sequence of Ardenticatena maritima DSM 23922.</title>
        <authorList>
            <person name="Hemp J."/>
            <person name="Ward L.M."/>
            <person name="Pace L.A."/>
            <person name="Fischer W.W."/>
        </authorList>
    </citation>
    <scope>NUCLEOTIDE SEQUENCE [LARGE SCALE GENOMIC DNA]</scope>
    <source>
        <strain evidence="9 10">110S</strain>
    </source>
</reference>
<dbReference type="Proteomes" id="UP000050502">
    <property type="component" value="Unassembled WGS sequence"/>
</dbReference>
<comment type="similarity">
    <text evidence="7">Belongs to the glycosyltransferase 87 family.</text>
</comment>
<dbReference type="InterPro" id="IPR018584">
    <property type="entry name" value="GT87"/>
</dbReference>
<accession>A0A0N8GRQ3</accession>
<dbReference type="EMBL" id="LGKN01000006">
    <property type="protein sequence ID" value="KPL87138.1"/>
    <property type="molecule type" value="Genomic_DNA"/>
</dbReference>
<evidence type="ECO:0000256" key="2">
    <source>
        <dbReference type="ARBA" id="ARBA00022475"/>
    </source>
</evidence>
<evidence type="ECO:0000256" key="1">
    <source>
        <dbReference type="ARBA" id="ARBA00004651"/>
    </source>
</evidence>
<dbReference type="RefSeq" id="WP_060687617.1">
    <property type="nucleotide sequence ID" value="NZ_LGKN01000006.1"/>
</dbReference>
<feature type="transmembrane region" description="Helical" evidence="8">
    <location>
        <begin position="363"/>
        <end position="383"/>
    </location>
</feature>
<feature type="transmembrane region" description="Helical" evidence="8">
    <location>
        <begin position="286"/>
        <end position="303"/>
    </location>
</feature>
<dbReference type="Pfam" id="PF09594">
    <property type="entry name" value="GT87"/>
    <property type="match status" value="1"/>
</dbReference>
<evidence type="ECO:0000313" key="10">
    <source>
        <dbReference type="Proteomes" id="UP000050502"/>
    </source>
</evidence>
<feature type="transmembrane region" description="Helical" evidence="8">
    <location>
        <begin position="128"/>
        <end position="150"/>
    </location>
</feature>
<feature type="transmembrane region" description="Helical" evidence="8">
    <location>
        <begin position="333"/>
        <end position="351"/>
    </location>
</feature>
<evidence type="ECO:0000256" key="8">
    <source>
        <dbReference type="SAM" id="Phobius"/>
    </source>
</evidence>
<evidence type="ECO:0000313" key="9">
    <source>
        <dbReference type="EMBL" id="KPL87138.1"/>
    </source>
</evidence>
<feature type="transmembrane region" description="Helical" evidence="8">
    <location>
        <begin position="170"/>
        <end position="195"/>
    </location>
</feature>
<keyword evidence="6 8" id="KW-0472">Membrane</keyword>
<feature type="transmembrane region" description="Helical" evidence="8">
    <location>
        <begin position="16"/>
        <end position="33"/>
    </location>
</feature>
<name>A0A0N8GRQ3_9CHLR</name>
<comment type="subcellular location">
    <subcellularLocation>
        <location evidence="1">Cell membrane</location>
        <topology evidence="1">Multi-pass membrane protein</topology>
    </subcellularLocation>
</comment>
<keyword evidence="2" id="KW-1003">Cell membrane</keyword>
<protein>
    <recommendedName>
        <fullName evidence="11">DUF2029 domain-containing protein</fullName>
    </recommendedName>
</protein>
<dbReference type="GO" id="GO:0005886">
    <property type="term" value="C:plasma membrane"/>
    <property type="evidence" value="ECO:0007669"/>
    <property type="project" value="UniProtKB-SubCell"/>
</dbReference>
<evidence type="ECO:0000256" key="4">
    <source>
        <dbReference type="ARBA" id="ARBA00022692"/>
    </source>
</evidence>
<proteinExistence type="inferred from homology"/>
<keyword evidence="3" id="KW-0808">Transferase</keyword>
<feature type="transmembrane region" description="Helical" evidence="8">
    <location>
        <begin position="96"/>
        <end position="116"/>
    </location>
</feature>
<sequence length="424" mass="48597">MSTQVQSRIRLQRPPWTLLVLVVLFRLGTLLLLRPGGFVYDFSDYGWYRQMAQYSNEGFYPFIHYWMEYPPPFPWLNVLVYRLSLWLPPALDARLWHHWLLGLALLPFDIGILALLHTLARALHGRGFALWVASVYALLFIPLYTWAGWFDSMAVFMLLLAVWLILAERPAWAGFALGVGFLVKVSPILPIVVAVQRFRQPEQGWRGWVSRANVRLVLALAASLAALSLPWLWLNADMFLATFRSLTGRSSWETIWALLSGYFGYGVVSPERFIPAPPQAIHPERVPGVLILFITALFGFWLWTRPLDWKQPRVQIGFHALTLSMFLLASPGWSPQFLTWVLPWVLLVMPLAPSPHQRLTPAWHAVGLALLLSVVNTLEWLYFPLWSAYPLVLALIVIIRTAGLAWLAWHAWRLCRETTRSSVA</sequence>
<dbReference type="AlphaFoldDB" id="A0A0N8GRQ3"/>
<evidence type="ECO:0000256" key="7">
    <source>
        <dbReference type="ARBA" id="ARBA00024033"/>
    </source>
</evidence>
<evidence type="ECO:0000256" key="6">
    <source>
        <dbReference type="ARBA" id="ARBA00023136"/>
    </source>
</evidence>
<evidence type="ECO:0000256" key="3">
    <source>
        <dbReference type="ARBA" id="ARBA00022679"/>
    </source>
</evidence>
<feature type="transmembrane region" description="Helical" evidence="8">
    <location>
        <begin position="216"/>
        <end position="234"/>
    </location>
</feature>
<keyword evidence="5 8" id="KW-1133">Transmembrane helix</keyword>
<evidence type="ECO:0000256" key="5">
    <source>
        <dbReference type="ARBA" id="ARBA00022989"/>
    </source>
</evidence>
<evidence type="ECO:0008006" key="11">
    <source>
        <dbReference type="Google" id="ProtNLM"/>
    </source>
</evidence>
<gene>
    <name evidence="9" type="ORF">SE16_11380</name>
</gene>
<comment type="caution">
    <text evidence="9">The sequence shown here is derived from an EMBL/GenBank/DDBJ whole genome shotgun (WGS) entry which is preliminary data.</text>
</comment>
<keyword evidence="4 8" id="KW-0812">Transmembrane</keyword>